<name>A0A250DNW8_9BURK</name>
<dbReference type="EMBL" id="CP023284">
    <property type="protein sequence ID" value="ATA56065.1"/>
    <property type="molecule type" value="Genomic_DNA"/>
</dbReference>
<dbReference type="Proteomes" id="UP000217154">
    <property type="component" value="Chromosome"/>
</dbReference>
<sequence length="87" mass="9529">MADNPLFLFFTMTEKFSDHLTATGAYPEKFVLNLAQHDTYLRDVALFNAGRQHPLDPALHMGIRIEIDAASPGVMVASDGTQVPLLG</sequence>
<dbReference type="KEGG" id="vbo:CKY39_24580"/>
<evidence type="ECO:0000313" key="1">
    <source>
        <dbReference type="EMBL" id="ATA56065.1"/>
    </source>
</evidence>
<gene>
    <name evidence="1" type="ORF">CKY39_24580</name>
</gene>
<reference evidence="1 2" key="1">
    <citation type="submission" date="2017-09" db="EMBL/GenBank/DDBJ databases">
        <title>The diverse metabolic capabilities of V. boronicumulans make it an excellent choice for continued studies on novel biodegradation.</title>
        <authorList>
            <person name="Sun S."/>
        </authorList>
    </citation>
    <scope>NUCLEOTIDE SEQUENCE [LARGE SCALE GENOMIC DNA]</scope>
    <source>
        <strain evidence="1 2">J1</strain>
    </source>
</reference>
<proteinExistence type="predicted"/>
<accession>A0A250DNW8</accession>
<protein>
    <submittedName>
        <fullName evidence="1">Uncharacterized protein</fullName>
    </submittedName>
</protein>
<dbReference type="RefSeq" id="WP_095746321.1">
    <property type="nucleotide sequence ID" value="NZ_CP023284.1"/>
</dbReference>
<evidence type="ECO:0000313" key="2">
    <source>
        <dbReference type="Proteomes" id="UP000217154"/>
    </source>
</evidence>
<dbReference type="AlphaFoldDB" id="A0A250DNW8"/>
<organism evidence="1 2">
    <name type="scientific">Variovorax boronicumulans</name>
    <dbReference type="NCBI Taxonomy" id="436515"/>
    <lineage>
        <taxon>Bacteria</taxon>
        <taxon>Pseudomonadati</taxon>
        <taxon>Pseudomonadota</taxon>
        <taxon>Betaproteobacteria</taxon>
        <taxon>Burkholderiales</taxon>
        <taxon>Comamonadaceae</taxon>
        <taxon>Variovorax</taxon>
    </lineage>
</organism>